<dbReference type="EMBL" id="BMAW01031019">
    <property type="protein sequence ID" value="GFU19205.1"/>
    <property type="molecule type" value="Genomic_DNA"/>
</dbReference>
<sequence>MPGSEVRNCDENTLTRQCYKSRDSAVEEQRKNAVSKEDSSGWLPTVRVREAVRKATRKPSILVLRRCYQRRRYTTCKEIHRCKEFEINCTLLQEEECPTFELSSVLAKEITIIPPNSECLAQGIVEVPGQFRYVVIDFASQNSGKVSFVAALFIDLKREVIYVRVLNLDNNQWTLEKGAVIVMCKPVVDTVPRSQKYSKSQNFQPILDNLEGLTKSDG</sequence>
<comment type="caution">
    <text evidence="1">The sequence shown here is derived from an EMBL/GenBank/DDBJ whole genome shotgun (WGS) entry which is preliminary data.</text>
</comment>
<proteinExistence type="predicted"/>
<dbReference type="OrthoDB" id="6761877at2759"/>
<organism evidence="1 2">
    <name type="scientific">Nephila pilipes</name>
    <name type="common">Giant wood spider</name>
    <name type="synonym">Nephila maculata</name>
    <dbReference type="NCBI Taxonomy" id="299642"/>
    <lineage>
        <taxon>Eukaryota</taxon>
        <taxon>Metazoa</taxon>
        <taxon>Ecdysozoa</taxon>
        <taxon>Arthropoda</taxon>
        <taxon>Chelicerata</taxon>
        <taxon>Arachnida</taxon>
        <taxon>Araneae</taxon>
        <taxon>Araneomorphae</taxon>
        <taxon>Entelegynae</taxon>
        <taxon>Araneoidea</taxon>
        <taxon>Nephilidae</taxon>
        <taxon>Nephila</taxon>
    </lineage>
</organism>
<accession>A0A8X6UH04</accession>
<keyword evidence="2" id="KW-1185">Reference proteome</keyword>
<protein>
    <submittedName>
        <fullName evidence="1">Uncharacterized protein</fullName>
    </submittedName>
</protein>
<gene>
    <name evidence="1" type="primary">AVEN_265883_1</name>
    <name evidence="1" type="ORF">NPIL_272331</name>
</gene>
<name>A0A8X6UH04_NEPPI</name>
<dbReference type="Proteomes" id="UP000887013">
    <property type="component" value="Unassembled WGS sequence"/>
</dbReference>
<reference evidence="1" key="1">
    <citation type="submission" date="2020-08" db="EMBL/GenBank/DDBJ databases">
        <title>Multicomponent nature underlies the extraordinary mechanical properties of spider dragline silk.</title>
        <authorList>
            <person name="Kono N."/>
            <person name="Nakamura H."/>
            <person name="Mori M."/>
            <person name="Yoshida Y."/>
            <person name="Ohtoshi R."/>
            <person name="Malay A.D."/>
            <person name="Moran D.A.P."/>
            <person name="Tomita M."/>
            <person name="Numata K."/>
            <person name="Arakawa K."/>
        </authorList>
    </citation>
    <scope>NUCLEOTIDE SEQUENCE</scope>
</reference>
<evidence type="ECO:0000313" key="1">
    <source>
        <dbReference type="EMBL" id="GFU19205.1"/>
    </source>
</evidence>
<dbReference type="AlphaFoldDB" id="A0A8X6UH04"/>
<evidence type="ECO:0000313" key="2">
    <source>
        <dbReference type="Proteomes" id="UP000887013"/>
    </source>
</evidence>